<evidence type="ECO:0000313" key="2">
    <source>
        <dbReference type="Proteomes" id="UP000749311"/>
    </source>
</evidence>
<evidence type="ECO:0008006" key="3">
    <source>
        <dbReference type="Google" id="ProtNLM"/>
    </source>
</evidence>
<name>A0ABX0SNX1_9ACTN</name>
<reference evidence="1 2" key="1">
    <citation type="submission" date="2020-02" db="EMBL/GenBank/DDBJ databases">
        <title>Sequencing the genomes of 1000 actinobacteria strains.</title>
        <authorList>
            <person name="Klenk H.-P."/>
        </authorList>
    </citation>
    <scope>NUCLEOTIDE SEQUENCE [LARGE SCALE GENOMIC DNA]</scope>
    <source>
        <strain evidence="1 2">DSM 19609</strain>
    </source>
</reference>
<comment type="caution">
    <text evidence="1">The sequence shown here is derived from an EMBL/GenBank/DDBJ whole genome shotgun (WGS) entry which is preliminary data.</text>
</comment>
<accession>A0ABX0SNX1</accession>
<protein>
    <recommendedName>
        <fullName evidence="3">Phage portal protein</fullName>
    </recommendedName>
</protein>
<evidence type="ECO:0000313" key="1">
    <source>
        <dbReference type="EMBL" id="NIH58481.1"/>
    </source>
</evidence>
<proteinExistence type="predicted"/>
<dbReference type="Proteomes" id="UP000749311">
    <property type="component" value="Unassembled WGS sequence"/>
</dbReference>
<gene>
    <name evidence="1" type="ORF">FB473_003176</name>
</gene>
<dbReference type="RefSeq" id="WP_167171008.1">
    <property type="nucleotide sequence ID" value="NZ_BAAAOO010000020.1"/>
</dbReference>
<organism evidence="1 2">
    <name type="scientific">Brooklawnia cerclae</name>
    <dbReference type="NCBI Taxonomy" id="349934"/>
    <lineage>
        <taxon>Bacteria</taxon>
        <taxon>Bacillati</taxon>
        <taxon>Actinomycetota</taxon>
        <taxon>Actinomycetes</taxon>
        <taxon>Propionibacteriales</taxon>
        <taxon>Propionibacteriaceae</taxon>
        <taxon>Brooklawnia</taxon>
    </lineage>
</organism>
<dbReference type="EMBL" id="JAAMOZ010000003">
    <property type="protein sequence ID" value="NIH58481.1"/>
    <property type="molecule type" value="Genomic_DNA"/>
</dbReference>
<sequence length="451" mass="49959">MSRDDLPAIIESWISQQPHYDLFTRYYEGRHAFPFASWKFRQRYRWITERARMNLMPATVSAFTDRISIDSWTSQDGIDEAEANAIERLAGMVHRGAWRDGDAFTITWQLPNGKLRAARQPANAIVPHVDPDNQEVLDRAARVWVDSTTRHARVNIYYADRCERYISRLPVVEKDGAKLRDIPKVAIGWMPYDGDDGGPVLTHGFGVVPVVWWKRDSDDPDKRGRSILERVIQTQDELNYYVASTIVASERIALPIRYALADSVGLNGEMSAEFDPTKESILALVAKTAGEFPGPDSDKLLALRAAAQQDICLATGIPPYVFSKNRGDVPSGVALRIINESRTSAVRTFEADATPCWRGQMELLGHPGMRPIWDDPTPHDASEQLTQAQAEKDLGMPPEIWLRTAGYDPAATDEGGVSLADRVRAEAASSATAMAQAFLDGQGAAGASYTG</sequence>
<keyword evidence="2" id="KW-1185">Reference proteome</keyword>